<dbReference type="RefSeq" id="WP_377368127.1">
    <property type="nucleotide sequence ID" value="NZ_JAOTJD010000006.1"/>
</dbReference>
<comment type="caution">
    <text evidence="1">The sequence shown here is derived from an EMBL/GenBank/DDBJ whole genome shotgun (WGS) entry which is preliminary data.</text>
</comment>
<reference evidence="1 2" key="1">
    <citation type="submission" date="2022-09" db="EMBL/GenBank/DDBJ databases">
        <title>New species of Phenylobacterium.</title>
        <authorList>
            <person name="Mieszkin S."/>
        </authorList>
    </citation>
    <scope>NUCLEOTIDE SEQUENCE [LARGE SCALE GENOMIC DNA]</scope>
    <source>
        <strain evidence="1 2">HK31-G</strain>
    </source>
</reference>
<organism evidence="1 2">
    <name type="scientific">Phenylobacterium ferrooxidans</name>
    <dbReference type="NCBI Taxonomy" id="2982689"/>
    <lineage>
        <taxon>Bacteria</taxon>
        <taxon>Pseudomonadati</taxon>
        <taxon>Pseudomonadota</taxon>
        <taxon>Alphaproteobacteria</taxon>
        <taxon>Caulobacterales</taxon>
        <taxon>Caulobacteraceae</taxon>
        <taxon>Phenylobacterium</taxon>
    </lineage>
</organism>
<dbReference type="EMBL" id="JAOTJD010000006">
    <property type="protein sequence ID" value="MFD3263318.1"/>
    <property type="molecule type" value="Genomic_DNA"/>
</dbReference>
<evidence type="ECO:0008006" key="3">
    <source>
        <dbReference type="Google" id="ProtNLM"/>
    </source>
</evidence>
<dbReference type="Proteomes" id="UP001598130">
    <property type="component" value="Unassembled WGS sequence"/>
</dbReference>
<gene>
    <name evidence="1" type="ORF">OCL97_04965</name>
</gene>
<name>A0ABW6CJS4_9CAUL</name>
<evidence type="ECO:0000313" key="2">
    <source>
        <dbReference type="Proteomes" id="UP001598130"/>
    </source>
</evidence>
<evidence type="ECO:0000313" key="1">
    <source>
        <dbReference type="EMBL" id="MFD3263318.1"/>
    </source>
</evidence>
<proteinExistence type="predicted"/>
<dbReference type="SUPFAM" id="SSF52309">
    <property type="entry name" value="N-(deoxy)ribosyltransferase-like"/>
    <property type="match status" value="1"/>
</dbReference>
<accession>A0ABW6CJS4</accession>
<keyword evidence="2" id="KW-1185">Reference proteome</keyword>
<protein>
    <recommendedName>
        <fullName evidence="3">TIR domain-containing protein</fullName>
    </recommendedName>
</protein>
<dbReference type="Gene3D" id="3.40.50.450">
    <property type="match status" value="1"/>
</dbReference>
<sequence>MRNRHIAARILDCLRKSDNGEAALSAVIEQTTPYGRRLPDVTDGGLFAGAVSALRHLGLIELKLRGGGADAPDLFKAVMESEWDMSLDYRLMNLFIRIGEDNLILAPTFRVSVLQEVFNVSFTVLARLRPGAPAFLASPIFPYPGREAESADVFVMMPFLEGLRPVYEDHIKVVCASLGLSCKRADDFFSSTGVMDDIWSAIYHSKVIIADCTDKNPNVFYEMGIAHTLGRPVVLITQNVDDIPFDLRHIRHFKYDYTPRGMKALESTLTTTLSDIRDEALRF</sequence>